<evidence type="ECO:0000256" key="1">
    <source>
        <dbReference type="SAM" id="MobiDB-lite"/>
    </source>
</evidence>
<protein>
    <submittedName>
        <fullName evidence="2">Uncharacterized protein</fullName>
    </submittedName>
</protein>
<keyword evidence="3" id="KW-1185">Reference proteome</keyword>
<evidence type="ECO:0000313" key="2">
    <source>
        <dbReference type="EMBL" id="WAZ19974.1"/>
    </source>
</evidence>
<gene>
    <name evidence="2" type="ORF">STRCI_001063</name>
</gene>
<proteinExistence type="predicted"/>
<evidence type="ECO:0000313" key="3">
    <source>
        <dbReference type="Proteomes" id="UP001164439"/>
    </source>
</evidence>
<accession>A0ABY7K6G3</accession>
<name>A0ABY7K6G3_9ACTN</name>
<dbReference type="RefSeq" id="WP_269657665.1">
    <property type="nucleotide sequence ID" value="NZ_CP114413.1"/>
</dbReference>
<dbReference type="EMBL" id="CP114413">
    <property type="protein sequence ID" value="WAZ19974.1"/>
    <property type="molecule type" value="Genomic_DNA"/>
</dbReference>
<reference evidence="2" key="1">
    <citation type="submission" date="2022-12" db="EMBL/GenBank/DDBJ databases">
        <authorList>
            <person name="Ruckert C."/>
            <person name="Busche T."/>
            <person name="Kalinowski J."/>
            <person name="Wittmann C."/>
        </authorList>
    </citation>
    <scope>NUCLEOTIDE SEQUENCE</scope>
    <source>
        <strain evidence="2">DSM 40467</strain>
    </source>
</reference>
<dbReference type="Proteomes" id="UP001164439">
    <property type="component" value="Chromosome"/>
</dbReference>
<feature type="region of interest" description="Disordered" evidence="1">
    <location>
        <begin position="69"/>
        <end position="101"/>
    </location>
</feature>
<sequence length="101" mass="10531">MPSQVLGGRERAVLGAPGQVVGAAYQAPVSDRMWHHTATGTTPTPVLQTLLLHLADGGAWDTVIGSPVDETSATAATKPLTDAGRKRTVEDAGSLDKPFRQ</sequence>
<organism evidence="2 3">
    <name type="scientific">Streptomyces cinnabarinus</name>
    <dbReference type="NCBI Taxonomy" id="67287"/>
    <lineage>
        <taxon>Bacteria</taxon>
        <taxon>Bacillati</taxon>
        <taxon>Actinomycetota</taxon>
        <taxon>Actinomycetes</taxon>
        <taxon>Kitasatosporales</taxon>
        <taxon>Streptomycetaceae</taxon>
        <taxon>Streptomyces</taxon>
    </lineage>
</organism>